<name>A0ABS5C7F9_9BACT</name>
<accession>A0ABS5C7F9</accession>
<keyword evidence="2" id="KW-0805">Transcription regulation</keyword>
<dbReference type="PANTHER" id="PTHR43133">
    <property type="entry name" value="RNA POLYMERASE ECF-TYPE SIGMA FACTO"/>
    <property type="match status" value="1"/>
</dbReference>
<protein>
    <submittedName>
        <fullName evidence="8">Sigma-70 family RNA polymerase sigma factor</fullName>
    </submittedName>
</protein>
<gene>
    <name evidence="8" type="ORF">J8F10_38065</name>
</gene>
<dbReference type="InterPro" id="IPR013325">
    <property type="entry name" value="RNA_pol_sigma_r2"/>
</dbReference>
<feature type="compositionally biased region" description="Basic and acidic residues" evidence="5">
    <location>
        <begin position="117"/>
        <end position="126"/>
    </location>
</feature>
<evidence type="ECO:0000313" key="8">
    <source>
        <dbReference type="EMBL" id="MBP3961063.1"/>
    </source>
</evidence>
<dbReference type="InterPro" id="IPR013249">
    <property type="entry name" value="RNA_pol_sigma70_r4_t2"/>
</dbReference>
<dbReference type="Pfam" id="PF08281">
    <property type="entry name" value="Sigma70_r4_2"/>
    <property type="match status" value="1"/>
</dbReference>
<proteinExistence type="inferred from homology"/>
<comment type="similarity">
    <text evidence="1">Belongs to the sigma-70 factor family. ECF subfamily.</text>
</comment>
<dbReference type="InterPro" id="IPR007627">
    <property type="entry name" value="RNA_pol_sigma70_r2"/>
</dbReference>
<dbReference type="InterPro" id="IPR013324">
    <property type="entry name" value="RNA_pol_sigma_r3/r4-like"/>
</dbReference>
<evidence type="ECO:0000259" key="6">
    <source>
        <dbReference type="Pfam" id="PF04542"/>
    </source>
</evidence>
<dbReference type="EMBL" id="JAGKQQ010000002">
    <property type="protein sequence ID" value="MBP3961063.1"/>
    <property type="molecule type" value="Genomic_DNA"/>
</dbReference>
<evidence type="ECO:0000256" key="3">
    <source>
        <dbReference type="ARBA" id="ARBA00023082"/>
    </source>
</evidence>
<keyword evidence="9" id="KW-1185">Reference proteome</keyword>
<dbReference type="Pfam" id="PF04542">
    <property type="entry name" value="Sigma70_r2"/>
    <property type="match status" value="1"/>
</dbReference>
<evidence type="ECO:0000256" key="5">
    <source>
        <dbReference type="SAM" id="MobiDB-lite"/>
    </source>
</evidence>
<evidence type="ECO:0000313" key="9">
    <source>
        <dbReference type="Proteomes" id="UP000676565"/>
    </source>
</evidence>
<dbReference type="SUPFAM" id="SSF88946">
    <property type="entry name" value="Sigma2 domain of RNA polymerase sigma factors"/>
    <property type="match status" value="1"/>
</dbReference>
<dbReference type="PANTHER" id="PTHR43133:SF51">
    <property type="entry name" value="RNA POLYMERASE SIGMA FACTOR"/>
    <property type="match status" value="1"/>
</dbReference>
<feature type="domain" description="RNA polymerase sigma factor 70 region 4 type 2" evidence="7">
    <location>
        <begin position="141"/>
        <end position="191"/>
    </location>
</feature>
<dbReference type="InterPro" id="IPR039425">
    <property type="entry name" value="RNA_pol_sigma-70-like"/>
</dbReference>
<dbReference type="SUPFAM" id="SSF88659">
    <property type="entry name" value="Sigma3 and sigma4 domains of RNA polymerase sigma factors"/>
    <property type="match status" value="1"/>
</dbReference>
<evidence type="ECO:0000259" key="7">
    <source>
        <dbReference type="Pfam" id="PF08281"/>
    </source>
</evidence>
<sequence>MALGSLAGVIPRLRTTALAVQSATSDADLLDRFVTARDAAAFEVLVRRHGPMVLAVCRRVLRNTHDAEDAFQATFLVLAYKATSVSPRNRLAAWLHGVAQKTALKARHRAARRAEVEKRVPARSAEDMTPETTRADAEPLLDQELAALPDRYRLPIILCDLEGRLRSAVAVTLGCSEGTLSSRLTRGRRMLAERLKRRGVALSTAALAVILTERQGALAEALVRATVPVALAPMSAAAVSPNVAQLATGVLKSMFLKKLQTVTVAAIVTLGATFALTGLVADPTHAAAPVPKAPAAPALDEKALNEALADVDGQLLLNRKVLKDIKCDIDQLDRVMDTVEAGTLTSRKKTQEAMMQIKVNANGGNVNGEAINQMFKDAQEAGEKEMRKATAEAVTKMLTVAQRARLREIDLQSRGHEAFTSAPVAKALDLTPKQKEQFAANVQQTADEIQQAFQKPVQVGLGNFVAVSSFDVDSIAKEGRAEGMKRALAILTDEQKESWKKLTGEPIKYTINRPWMGTSTAVVRAGAGGVMVAPAPVRILPGVALPAAPAVPLPAPVPANPPK</sequence>
<evidence type="ECO:0000256" key="2">
    <source>
        <dbReference type="ARBA" id="ARBA00023015"/>
    </source>
</evidence>
<dbReference type="NCBIfam" id="TIGR02937">
    <property type="entry name" value="sigma70-ECF"/>
    <property type="match status" value="1"/>
</dbReference>
<dbReference type="InterPro" id="IPR036388">
    <property type="entry name" value="WH-like_DNA-bd_sf"/>
</dbReference>
<evidence type="ECO:0000256" key="4">
    <source>
        <dbReference type="ARBA" id="ARBA00023163"/>
    </source>
</evidence>
<dbReference type="InterPro" id="IPR014284">
    <property type="entry name" value="RNA_pol_sigma-70_dom"/>
</dbReference>
<dbReference type="Proteomes" id="UP000676565">
    <property type="component" value="Unassembled WGS sequence"/>
</dbReference>
<feature type="region of interest" description="Disordered" evidence="5">
    <location>
        <begin position="117"/>
        <end position="136"/>
    </location>
</feature>
<keyword evidence="4" id="KW-0804">Transcription</keyword>
<dbReference type="Gene3D" id="1.10.10.10">
    <property type="entry name" value="Winged helix-like DNA-binding domain superfamily/Winged helix DNA-binding domain"/>
    <property type="match status" value="1"/>
</dbReference>
<feature type="domain" description="RNA polymerase sigma-70 region 2" evidence="6">
    <location>
        <begin position="45"/>
        <end position="112"/>
    </location>
</feature>
<dbReference type="Gene3D" id="1.10.1740.10">
    <property type="match status" value="1"/>
</dbReference>
<organism evidence="8 9">
    <name type="scientific">Gemmata palustris</name>
    <dbReference type="NCBI Taxonomy" id="2822762"/>
    <lineage>
        <taxon>Bacteria</taxon>
        <taxon>Pseudomonadati</taxon>
        <taxon>Planctomycetota</taxon>
        <taxon>Planctomycetia</taxon>
        <taxon>Gemmatales</taxon>
        <taxon>Gemmataceae</taxon>
        <taxon>Gemmata</taxon>
    </lineage>
</organism>
<keyword evidence="3" id="KW-0731">Sigma factor</keyword>
<reference evidence="8 9" key="1">
    <citation type="submission" date="2021-04" db="EMBL/GenBank/DDBJ databases">
        <authorList>
            <person name="Ivanova A."/>
        </authorList>
    </citation>
    <scope>NUCLEOTIDE SEQUENCE [LARGE SCALE GENOMIC DNA]</scope>
    <source>
        <strain evidence="8 9">G18</strain>
    </source>
</reference>
<comment type="caution">
    <text evidence="8">The sequence shown here is derived from an EMBL/GenBank/DDBJ whole genome shotgun (WGS) entry which is preliminary data.</text>
</comment>
<evidence type="ECO:0000256" key="1">
    <source>
        <dbReference type="ARBA" id="ARBA00010641"/>
    </source>
</evidence>
<dbReference type="RefSeq" id="WP_210663687.1">
    <property type="nucleotide sequence ID" value="NZ_JAGKQQ010000002.1"/>
</dbReference>